<feature type="transmembrane region" description="Helical" evidence="2">
    <location>
        <begin position="23"/>
        <end position="41"/>
    </location>
</feature>
<keyword evidence="2" id="KW-1133">Transmembrane helix</keyword>
<dbReference type="EMBL" id="VOIH02000008">
    <property type="protein sequence ID" value="KAF3439595.1"/>
    <property type="molecule type" value="Genomic_DNA"/>
</dbReference>
<evidence type="ECO:0000256" key="1">
    <source>
        <dbReference type="SAM" id="MobiDB-lite"/>
    </source>
</evidence>
<dbReference type="Proteomes" id="UP000796880">
    <property type="component" value="Unassembled WGS sequence"/>
</dbReference>
<reference evidence="3" key="1">
    <citation type="submission" date="2020-03" db="EMBL/GenBank/DDBJ databases">
        <title>A high-quality chromosome-level genome assembly of a woody plant with both climbing and erect habits, Rhamnella rubrinervis.</title>
        <authorList>
            <person name="Lu Z."/>
            <person name="Yang Y."/>
            <person name="Zhu X."/>
            <person name="Sun Y."/>
        </authorList>
    </citation>
    <scope>NUCLEOTIDE SEQUENCE</scope>
    <source>
        <strain evidence="3">BYM</strain>
        <tissue evidence="3">Leaf</tissue>
    </source>
</reference>
<proteinExistence type="predicted"/>
<dbReference type="PANTHER" id="PTHR34364:SF9">
    <property type="match status" value="1"/>
</dbReference>
<feature type="region of interest" description="Disordered" evidence="1">
    <location>
        <begin position="49"/>
        <end position="98"/>
    </location>
</feature>
<dbReference type="AlphaFoldDB" id="A0A8K0DYC7"/>
<organism evidence="3 4">
    <name type="scientific">Rhamnella rubrinervis</name>
    <dbReference type="NCBI Taxonomy" id="2594499"/>
    <lineage>
        <taxon>Eukaryota</taxon>
        <taxon>Viridiplantae</taxon>
        <taxon>Streptophyta</taxon>
        <taxon>Embryophyta</taxon>
        <taxon>Tracheophyta</taxon>
        <taxon>Spermatophyta</taxon>
        <taxon>Magnoliopsida</taxon>
        <taxon>eudicotyledons</taxon>
        <taxon>Gunneridae</taxon>
        <taxon>Pentapetalae</taxon>
        <taxon>rosids</taxon>
        <taxon>fabids</taxon>
        <taxon>Rosales</taxon>
        <taxon>Rhamnaceae</taxon>
        <taxon>rhamnoid group</taxon>
        <taxon>Rhamneae</taxon>
        <taxon>Rhamnella</taxon>
    </lineage>
</organism>
<name>A0A8K0DYC7_9ROSA</name>
<keyword evidence="2" id="KW-0472">Membrane</keyword>
<protein>
    <submittedName>
        <fullName evidence="3">Uncharacterized protein</fullName>
    </submittedName>
</protein>
<dbReference type="OrthoDB" id="1907935at2759"/>
<evidence type="ECO:0000256" key="2">
    <source>
        <dbReference type="SAM" id="Phobius"/>
    </source>
</evidence>
<gene>
    <name evidence="3" type="ORF">FNV43_RR17873</name>
</gene>
<comment type="caution">
    <text evidence="3">The sequence shown here is derived from an EMBL/GenBank/DDBJ whole genome shotgun (WGS) entry which is preliminary data.</text>
</comment>
<sequence length="148" mass="16953">MAEHLPSPPPLPPKESVTKRYKLIWRVLLISNLALGAYMFARARRKDMDIANSKAPKTRAKDSKATLEVPSPPITTNPEFEIPAVPPPVTKPLKVQQPIPEDDQRELFKWMLEEKRKVISKDPEEKKQIDEDKAILKQLIRAKSITRL</sequence>
<keyword evidence="2" id="KW-0812">Transmembrane</keyword>
<evidence type="ECO:0000313" key="3">
    <source>
        <dbReference type="EMBL" id="KAF3439595.1"/>
    </source>
</evidence>
<dbReference type="PANTHER" id="PTHR34364">
    <property type="entry name" value="WAS/WASL-INTERACTING FAMILY PROTEIN"/>
    <property type="match status" value="1"/>
</dbReference>
<accession>A0A8K0DYC7</accession>
<keyword evidence="4" id="KW-1185">Reference proteome</keyword>
<evidence type="ECO:0000313" key="4">
    <source>
        <dbReference type="Proteomes" id="UP000796880"/>
    </source>
</evidence>